<keyword evidence="2" id="KW-0472">Membrane</keyword>
<evidence type="ECO:0000256" key="1">
    <source>
        <dbReference type="SAM" id="MobiDB-lite"/>
    </source>
</evidence>
<sequence>MVLKDGLSDDEFKKLIERLSYRKQYNQEVITLDAVKESLQELGLSDLLMDNDIEEVRRQVNKEFKKQQRKNYLIFASVLLVLTIPLSAFGGYKFKEWISSFFQQSSNSDLVQLSEKLNTLESENKDLQRKIKELEDENQSLKGSNVPSPSASFAPDNETVSEPSSFNTDKIVKVQSLIFQFKECQRSAISSTLQNIKCSLLVTSTQDKNKLYIHGNYNSNNRSRIIEDGKELIATKVDFGSNSGTYQADNILIKDTPIEVIITFENVPQSINKVGVIEVSSYLESPEFNDNVKAEFYNKTLSSSQ</sequence>
<feature type="region of interest" description="Disordered" evidence="1">
    <location>
        <begin position="137"/>
        <end position="164"/>
    </location>
</feature>
<accession>A0A552FMW4</accession>
<name>A0A552FMW4_MICAE</name>
<organism evidence="3 4">
    <name type="scientific">Microcystis aeruginosa Ma_QC_Ca_00000000_S207</name>
    <dbReference type="NCBI Taxonomy" id="2486251"/>
    <lineage>
        <taxon>Bacteria</taxon>
        <taxon>Bacillati</taxon>
        <taxon>Cyanobacteriota</taxon>
        <taxon>Cyanophyceae</taxon>
        <taxon>Oscillatoriophycideae</taxon>
        <taxon>Chroococcales</taxon>
        <taxon>Microcystaceae</taxon>
        <taxon>Microcystis</taxon>
    </lineage>
</organism>
<dbReference type="Proteomes" id="UP000320293">
    <property type="component" value="Unassembled WGS sequence"/>
</dbReference>
<feature type="transmembrane region" description="Helical" evidence="2">
    <location>
        <begin position="72"/>
        <end position="92"/>
    </location>
</feature>
<evidence type="ECO:0000313" key="4">
    <source>
        <dbReference type="Proteomes" id="UP000320293"/>
    </source>
</evidence>
<comment type="caution">
    <text evidence="3">The sequence shown here is derived from an EMBL/GenBank/DDBJ whole genome shotgun (WGS) entry which is preliminary data.</text>
</comment>
<keyword evidence="2" id="KW-0812">Transmembrane</keyword>
<keyword evidence="2" id="KW-1133">Transmembrane helix</keyword>
<evidence type="ECO:0000313" key="3">
    <source>
        <dbReference type="EMBL" id="TRU48063.1"/>
    </source>
</evidence>
<feature type="compositionally biased region" description="Polar residues" evidence="1">
    <location>
        <begin position="140"/>
        <end position="151"/>
    </location>
</feature>
<dbReference type="AlphaFoldDB" id="A0A552FMW4"/>
<gene>
    <name evidence="3" type="ORF">EWV91_09910</name>
</gene>
<dbReference type="EMBL" id="SFBF01000186">
    <property type="protein sequence ID" value="TRU48063.1"/>
    <property type="molecule type" value="Genomic_DNA"/>
</dbReference>
<reference evidence="3 4" key="1">
    <citation type="submission" date="2019-01" db="EMBL/GenBank/DDBJ databases">
        <title>Coherence of Microcystis species and biogeography revealed through population genomics.</title>
        <authorList>
            <person name="Perez-Carrascal O.M."/>
            <person name="Terrat Y."/>
            <person name="Giani A."/>
            <person name="Fortin N."/>
            <person name="Tromas N."/>
            <person name="Shapiro B.J."/>
        </authorList>
    </citation>
    <scope>NUCLEOTIDE SEQUENCE [LARGE SCALE GENOMIC DNA]</scope>
    <source>
        <strain evidence="3">Ma_QC_Ca_00000000_S207</strain>
    </source>
</reference>
<protein>
    <submittedName>
        <fullName evidence="3">Uncharacterized protein</fullName>
    </submittedName>
</protein>
<evidence type="ECO:0000256" key="2">
    <source>
        <dbReference type="SAM" id="Phobius"/>
    </source>
</evidence>
<proteinExistence type="predicted"/>